<evidence type="ECO:0000256" key="1">
    <source>
        <dbReference type="SAM" id="MobiDB-lite"/>
    </source>
</evidence>
<dbReference type="AlphaFoldDB" id="A0A4E0S2P0"/>
<organism evidence="2 3">
    <name type="scientific">Fasciola hepatica</name>
    <name type="common">Liver fluke</name>
    <dbReference type="NCBI Taxonomy" id="6192"/>
    <lineage>
        <taxon>Eukaryota</taxon>
        <taxon>Metazoa</taxon>
        <taxon>Spiralia</taxon>
        <taxon>Lophotrochozoa</taxon>
        <taxon>Platyhelminthes</taxon>
        <taxon>Trematoda</taxon>
        <taxon>Digenea</taxon>
        <taxon>Plagiorchiida</taxon>
        <taxon>Echinostomata</taxon>
        <taxon>Echinostomatoidea</taxon>
        <taxon>Fasciolidae</taxon>
        <taxon>Fasciola</taxon>
    </lineage>
</organism>
<name>A0A4E0S2P0_FASHE</name>
<feature type="region of interest" description="Disordered" evidence="1">
    <location>
        <begin position="112"/>
        <end position="164"/>
    </location>
</feature>
<proteinExistence type="predicted"/>
<feature type="compositionally biased region" description="Low complexity" evidence="1">
    <location>
        <begin position="112"/>
        <end position="127"/>
    </location>
</feature>
<accession>A0A4E0S2P0</accession>
<feature type="region of interest" description="Disordered" evidence="1">
    <location>
        <begin position="383"/>
        <end position="403"/>
    </location>
</feature>
<dbReference type="Proteomes" id="UP000230066">
    <property type="component" value="Unassembled WGS sequence"/>
</dbReference>
<dbReference type="EMBL" id="JXXN02000300">
    <property type="protein sequence ID" value="THD27862.1"/>
    <property type="molecule type" value="Genomic_DNA"/>
</dbReference>
<comment type="caution">
    <text evidence="2">The sequence shown here is derived from an EMBL/GenBank/DDBJ whole genome shotgun (WGS) entry which is preliminary data.</text>
</comment>
<evidence type="ECO:0000313" key="3">
    <source>
        <dbReference type="Proteomes" id="UP000230066"/>
    </source>
</evidence>
<gene>
    <name evidence="2" type="ORF">D915_001354</name>
</gene>
<protein>
    <submittedName>
        <fullName evidence="2">Surface protein PspC</fullName>
    </submittedName>
</protein>
<evidence type="ECO:0000313" key="2">
    <source>
        <dbReference type="EMBL" id="THD27862.1"/>
    </source>
</evidence>
<keyword evidence="3" id="KW-1185">Reference proteome</keyword>
<reference evidence="2" key="1">
    <citation type="submission" date="2019-03" db="EMBL/GenBank/DDBJ databases">
        <title>Improved annotation for the trematode Fasciola hepatica.</title>
        <authorList>
            <person name="Choi Y.-J."/>
            <person name="Martin J."/>
            <person name="Mitreva M."/>
        </authorList>
    </citation>
    <scope>NUCLEOTIDE SEQUENCE [LARGE SCALE GENOMIC DNA]</scope>
</reference>
<feature type="region of interest" description="Disordered" evidence="1">
    <location>
        <begin position="1"/>
        <end position="32"/>
    </location>
</feature>
<sequence length="453" mass="50362">MPAPNAINGKKEKEHTSNRGSKLRSRAPDAAKYKTLTEAEDIETLKKVLPHVDLETGLKNRTVQRDPITGLGTVSASDGEKVRPRTQSVGRKAYNPTLIAWDADTEKVEPIRPASSARRIPSRNPISLTGDLGEEVDNMRTTNRPRVGTPREPQRDPISGRGNFGDREWDPIWKYNGRMRRAKSFNGDRCNPLTGENVKTFTVNVEERQHGNKTLKNGSVRNIFTGENCSTYTVSPELKLPSKKHNPDSARNAITGENCASYDFNAEVRNTRKHTPVQSCNPLSGENMDTFNVSREERPRPLKPYVYKNTVTGENLASYKITPIERNVTAKVLSERQNPLSGENMKTYTYRVGEGRPAVKKRDISSPITGEGARGRTYTVSIEERPTSSGNTDGQGSRVRARSYGPTRNILTGENCDTFYVCKEMRSERISNSASSNGPLSSRANYNIITGVS</sequence>